<organism evidence="7">
    <name type="scientific">freshwater metagenome</name>
    <dbReference type="NCBI Taxonomy" id="449393"/>
    <lineage>
        <taxon>unclassified sequences</taxon>
        <taxon>metagenomes</taxon>
        <taxon>ecological metagenomes</taxon>
    </lineage>
</organism>
<comment type="similarity">
    <text evidence="1">Belongs to the GMC oxidoreductase family.</text>
</comment>
<dbReference type="PANTHER" id="PTHR46056:SF12">
    <property type="entry name" value="LONG-CHAIN-ALCOHOL OXIDASE"/>
    <property type="match status" value="1"/>
</dbReference>
<evidence type="ECO:0000259" key="5">
    <source>
        <dbReference type="Pfam" id="PF00732"/>
    </source>
</evidence>
<dbReference type="Pfam" id="PF00732">
    <property type="entry name" value="GMC_oxred_N"/>
    <property type="match status" value="1"/>
</dbReference>
<reference evidence="7" key="1">
    <citation type="submission" date="2020-05" db="EMBL/GenBank/DDBJ databases">
        <authorList>
            <person name="Chiriac C."/>
            <person name="Salcher M."/>
            <person name="Ghai R."/>
            <person name="Kavagutti S V."/>
        </authorList>
    </citation>
    <scope>NUCLEOTIDE SEQUENCE</scope>
</reference>
<dbReference type="GO" id="GO:0016614">
    <property type="term" value="F:oxidoreductase activity, acting on CH-OH group of donors"/>
    <property type="evidence" value="ECO:0007669"/>
    <property type="project" value="InterPro"/>
</dbReference>
<evidence type="ECO:0000256" key="2">
    <source>
        <dbReference type="ARBA" id="ARBA00022630"/>
    </source>
</evidence>
<evidence type="ECO:0000256" key="3">
    <source>
        <dbReference type="ARBA" id="ARBA00022827"/>
    </source>
</evidence>
<accession>A0A6J7FL64</accession>
<dbReference type="GO" id="GO:0050660">
    <property type="term" value="F:flavin adenine dinucleotide binding"/>
    <property type="evidence" value="ECO:0007669"/>
    <property type="project" value="InterPro"/>
</dbReference>
<dbReference type="InterPro" id="IPR036188">
    <property type="entry name" value="FAD/NAD-bd_sf"/>
</dbReference>
<feature type="domain" description="Glucose-methanol-choline oxidoreductase N-terminal" evidence="5">
    <location>
        <begin position="233"/>
        <end position="338"/>
    </location>
</feature>
<evidence type="ECO:0000259" key="6">
    <source>
        <dbReference type="Pfam" id="PF05199"/>
    </source>
</evidence>
<feature type="domain" description="Glucose-methanol-choline oxidoreductase C-terminal" evidence="6">
    <location>
        <begin position="434"/>
        <end position="554"/>
    </location>
</feature>
<dbReference type="Gene3D" id="3.50.50.60">
    <property type="entry name" value="FAD/NAD(P)-binding domain"/>
    <property type="match status" value="2"/>
</dbReference>
<proteinExistence type="inferred from homology"/>
<dbReference type="InterPro" id="IPR007867">
    <property type="entry name" value="GMC_OxRtase_C"/>
</dbReference>
<gene>
    <name evidence="7" type="ORF">UFOPK3516_00706</name>
</gene>
<dbReference type="PANTHER" id="PTHR46056">
    <property type="entry name" value="LONG-CHAIN-ALCOHOL OXIDASE"/>
    <property type="match status" value="1"/>
</dbReference>
<sequence length="583" mass="64028">MKEKFDVIIVGLGASGGIIAEQLTAAGVRVLGLEKGADYTQDDFAVKQDELRYYQRGAIVSGGTVDPVTWRADNKSVARLFPWSAGVLGSDEPLYGMPAIGVGGGTLHWAGAAYRFREADFRMRSAIAERFGESSLPEGSTVADWPISYADLEPYYEKAEWEQGYSGSAGNIKGQFAPGTNPFDPPRNRDFPMPPVQQCPGDVPWVAATERLGMHPFRQPLAMNSVEYKGRPACVNCGFCHGYPCHVAARSSTHVTSVPAAKLTGNLDLRPHSRVIQVNRTPDGKRVIGVTYVDSADETHEVEAPIVILSAYALENARLMLVSGITGRGQVGANFMTHNFGWFASILPEATNPFLGTFNASSAIDDFTSEMVPDNDLGVLWGSPVISVTGDLQPIEAFHLMNPGVQKYGLEFKHWMRDNYTHMHRMYSQTTNFPYPRHYVDLDPSIKDRLGVPAIRITHEWEDHDANSVELFGGIKRRIAQEMGAKETWMDSSRPPYHLSTHDVGVHRMGYDPETSVTDPFGAVHDIDGLYAVGGGSFVSYGGYNPTETIQALAYLSAEHLLERWGCAVGLGTRTPENERHVL</sequence>
<evidence type="ECO:0000256" key="1">
    <source>
        <dbReference type="ARBA" id="ARBA00010790"/>
    </source>
</evidence>
<keyword evidence="4" id="KW-0560">Oxidoreductase</keyword>
<dbReference type="EMBL" id="CAFBMB010000040">
    <property type="protein sequence ID" value="CAB4896362.1"/>
    <property type="molecule type" value="Genomic_DNA"/>
</dbReference>
<evidence type="ECO:0000313" key="7">
    <source>
        <dbReference type="EMBL" id="CAB4896362.1"/>
    </source>
</evidence>
<evidence type="ECO:0000256" key="4">
    <source>
        <dbReference type="ARBA" id="ARBA00023002"/>
    </source>
</evidence>
<dbReference type="SUPFAM" id="SSF51905">
    <property type="entry name" value="FAD/NAD(P)-binding domain"/>
    <property type="match status" value="1"/>
</dbReference>
<dbReference type="AlphaFoldDB" id="A0A6J7FL64"/>
<protein>
    <submittedName>
        <fullName evidence="7">Unannotated protein</fullName>
    </submittedName>
</protein>
<dbReference type="InterPro" id="IPR000172">
    <property type="entry name" value="GMC_OxRdtase_N"/>
</dbReference>
<name>A0A6J7FL64_9ZZZZ</name>
<keyword evidence="3" id="KW-0274">FAD</keyword>
<dbReference type="Pfam" id="PF05199">
    <property type="entry name" value="GMC_oxred_C"/>
    <property type="match status" value="1"/>
</dbReference>
<keyword evidence="2" id="KW-0285">Flavoprotein</keyword>